<feature type="domain" description="Type II methyltransferase M.TaqI-like" evidence="7">
    <location>
        <begin position="341"/>
        <end position="560"/>
    </location>
</feature>
<dbReference type="InterPro" id="IPR050953">
    <property type="entry name" value="N4_N6_ade-DNA_methylase"/>
</dbReference>
<reference evidence="8 9" key="1">
    <citation type="submission" date="2016-10" db="EMBL/GenBank/DDBJ databases">
        <authorList>
            <person name="de Groot N.N."/>
        </authorList>
    </citation>
    <scope>NUCLEOTIDE SEQUENCE [LARGE SCALE GENOMIC DNA]</scope>
    <source>
        <strain evidence="8 9">WG14</strain>
    </source>
</reference>
<dbReference type="GO" id="GO:0006304">
    <property type="term" value="P:DNA modification"/>
    <property type="evidence" value="ECO:0007669"/>
    <property type="project" value="InterPro"/>
</dbReference>
<dbReference type="SUPFAM" id="SSF53335">
    <property type="entry name" value="S-adenosyl-L-methionine-dependent methyltransferases"/>
    <property type="match status" value="1"/>
</dbReference>
<dbReference type="GO" id="GO:0032259">
    <property type="term" value="P:methylation"/>
    <property type="evidence" value="ECO:0007669"/>
    <property type="project" value="UniProtKB-KW"/>
</dbReference>
<evidence type="ECO:0000256" key="4">
    <source>
        <dbReference type="ARBA" id="ARBA00022691"/>
    </source>
</evidence>
<evidence type="ECO:0000256" key="5">
    <source>
        <dbReference type="ARBA" id="ARBA00047942"/>
    </source>
</evidence>
<proteinExistence type="predicted"/>
<evidence type="ECO:0000256" key="3">
    <source>
        <dbReference type="ARBA" id="ARBA00022679"/>
    </source>
</evidence>
<evidence type="ECO:0000256" key="2">
    <source>
        <dbReference type="ARBA" id="ARBA00022603"/>
    </source>
</evidence>
<dbReference type="AlphaFoldDB" id="A0A1G6MLT1"/>
<feature type="coiled-coil region" evidence="6">
    <location>
        <begin position="393"/>
        <end position="473"/>
    </location>
</feature>
<dbReference type="GO" id="GO:0009007">
    <property type="term" value="F:site-specific DNA-methyltransferase (adenine-specific) activity"/>
    <property type="evidence" value="ECO:0007669"/>
    <property type="project" value="UniProtKB-EC"/>
</dbReference>
<keyword evidence="2 8" id="KW-0489">Methyltransferase</keyword>
<dbReference type="Pfam" id="PF07669">
    <property type="entry name" value="Eco57I"/>
    <property type="match status" value="1"/>
</dbReference>
<gene>
    <name evidence="8" type="ORF">SAMN04488588_1303</name>
</gene>
<sequence>MNTNKIKRFATTSREELIKAVELEATKLGITKENYKNLNEDTEIIDGKVINQNTKLQRKELLQKMKKDGFENTIEEIAYTWFNRIIAIKYMEHNKLFPKFIPSYVSILESKTTEPQITQNPSEIKYILDLDNQKTAELYEQNKPKLFKYIMVHLCNRLNKNMPFMFEEIADYTELLFPSHYLFKEFHQKMEKEIEKEDWEQIELLGWLYQFYIADKKDILMNSKKAYKKNEVPAVTQLFTPKWIVKYMVENSLGKIWVESYPETHLKEKMEYYIEEEKQEKEVEKQLEKIRYKNVNPENITFLDPACGSGHILVYAFDIFYSMYEEKGYIKSEIPEKILKNNLFGLDIDKRAAQLANFAVIMKARQKNRNILEENITPHIQEIKETNTIQESIELLTKDMNNEEKQKTEYIINKFIDAKEYGSILEVEDNDYDFIIDKLNNLESQKVFEQNDIKKLKELLPDIIKQANILKNKYDVVSTNPPYLGSKGMNKKLKDYLKKYFKDSKTDMFAVFIERNLDFLKPNGFNAMITMQSWMFLSSFEKLRGYLLNNFTIINMNHLGPRAFKEISGEVVQAVSFSQRNIKTLDYIANYSRLVDYKNAELKEIEFKKEENWYTAKQNDFKKIPGSPIAYWVSDKIYDIFENSKKLSEFGDARQGLATSDNKRFLRLWHEVSKNNVGFGYENREQAKESGLKWFPYNKGGDFRKWYGNNDYIVNWENDGYEIRNFFDDRGKLRSRPQNTNYYFREGLTWSKISSSKISFRQKFNGNIFDVAGTTFFPDENILYLNGVLNSKLSLNFLYFMSPTLNYEVGQIKNIPIIFPKNEETKEKIDEIVKENIEISKKDWDSFETSWDFKTHPILEHNTDGNIENAFENWKDFAEKQFNKLWQNEEKLNKIFLKIYDLEDKMTPDVEEKDVTINKADKERDIKSFISYAVGCIAGRYSPDKKGLIYAGGEFNMEEYPKYKPDEDGIIPVLKHNLFSDDIVEKFIEFVKYTFGEEHLKENLDFIADTLKKNNKDSKQTIREYFIKDFYKDHVKTYKKRPIYWMFDSGNNNSFKALIYLHRYNKDTISKLRTDYIHEYQQKLETEISFIQSRLENSDNMTARDKKELENKLKDLKKDLKETRDYEEKVHHFADQRIEIDLDDGVKNNYSIFQDILVNVKL</sequence>
<keyword evidence="9" id="KW-1185">Reference proteome</keyword>
<keyword evidence="6" id="KW-0175">Coiled coil</keyword>
<accession>A0A1G6MLT1</accession>
<evidence type="ECO:0000313" key="9">
    <source>
        <dbReference type="Proteomes" id="UP000199322"/>
    </source>
</evidence>
<dbReference type="InterPro" id="IPR011639">
    <property type="entry name" value="MethylTrfase_TaqI-like_dom"/>
</dbReference>
<dbReference type="EMBL" id="FMYV01000005">
    <property type="protein sequence ID" value="SDC56450.1"/>
    <property type="molecule type" value="Genomic_DNA"/>
</dbReference>
<evidence type="ECO:0000313" key="8">
    <source>
        <dbReference type="EMBL" id="SDC56450.1"/>
    </source>
</evidence>
<dbReference type="Gene3D" id="3.40.50.150">
    <property type="entry name" value="Vaccinia Virus protein VP39"/>
    <property type="match status" value="1"/>
</dbReference>
<evidence type="ECO:0000259" key="7">
    <source>
        <dbReference type="Pfam" id="PF07669"/>
    </source>
</evidence>
<dbReference type="RefSeq" id="WP_091403829.1">
    <property type="nucleotide sequence ID" value="NZ_FMYV01000005.1"/>
</dbReference>
<dbReference type="PRINTS" id="PR00507">
    <property type="entry name" value="N12N6MTFRASE"/>
</dbReference>
<dbReference type="InterPro" id="IPR029063">
    <property type="entry name" value="SAM-dependent_MTases_sf"/>
</dbReference>
<feature type="coiled-coil region" evidence="6">
    <location>
        <begin position="1099"/>
        <end position="1126"/>
    </location>
</feature>
<dbReference type="PANTHER" id="PTHR33841:SF1">
    <property type="entry name" value="DNA METHYLTRANSFERASE A"/>
    <property type="match status" value="1"/>
</dbReference>
<protein>
    <recommendedName>
        <fullName evidence="1">site-specific DNA-methyltransferase (adenine-specific)</fullName>
        <ecNumber evidence="1">2.1.1.72</ecNumber>
    </recommendedName>
</protein>
<name>A0A1G6MLT1_9BACT</name>
<evidence type="ECO:0000256" key="1">
    <source>
        <dbReference type="ARBA" id="ARBA00011900"/>
    </source>
</evidence>
<dbReference type="EC" id="2.1.1.72" evidence="1"/>
<keyword evidence="4" id="KW-0949">S-adenosyl-L-methionine</keyword>
<keyword evidence="3 8" id="KW-0808">Transferase</keyword>
<dbReference type="NCBIfam" id="NF033452">
    <property type="entry name" value="BREX_1_MTaseX"/>
    <property type="match status" value="1"/>
</dbReference>
<dbReference type="InterPro" id="IPR047939">
    <property type="entry name" value="BREX_1_PglX"/>
</dbReference>
<evidence type="ECO:0000256" key="6">
    <source>
        <dbReference type="SAM" id="Coils"/>
    </source>
</evidence>
<comment type="catalytic activity">
    <reaction evidence="5">
        <text>a 2'-deoxyadenosine in DNA + S-adenosyl-L-methionine = an N(6)-methyl-2'-deoxyadenosine in DNA + S-adenosyl-L-homocysteine + H(+)</text>
        <dbReference type="Rhea" id="RHEA:15197"/>
        <dbReference type="Rhea" id="RHEA-COMP:12418"/>
        <dbReference type="Rhea" id="RHEA-COMP:12419"/>
        <dbReference type="ChEBI" id="CHEBI:15378"/>
        <dbReference type="ChEBI" id="CHEBI:57856"/>
        <dbReference type="ChEBI" id="CHEBI:59789"/>
        <dbReference type="ChEBI" id="CHEBI:90615"/>
        <dbReference type="ChEBI" id="CHEBI:90616"/>
        <dbReference type="EC" id="2.1.1.72"/>
    </reaction>
</comment>
<organism evidence="8 9">
    <name type="scientific">Geotoga petraea</name>
    <dbReference type="NCBI Taxonomy" id="28234"/>
    <lineage>
        <taxon>Bacteria</taxon>
        <taxon>Thermotogati</taxon>
        <taxon>Thermotogota</taxon>
        <taxon>Thermotogae</taxon>
        <taxon>Petrotogales</taxon>
        <taxon>Petrotogaceae</taxon>
        <taxon>Geotoga</taxon>
    </lineage>
</organism>
<dbReference type="PANTHER" id="PTHR33841">
    <property type="entry name" value="DNA METHYLTRANSFERASE YEEA-RELATED"/>
    <property type="match status" value="1"/>
</dbReference>
<dbReference type="STRING" id="28234.SAMN04488588_1303"/>
<dbReference type="Proteomes" id="UP000199322">
    <property type="component" value="Unassembled WGS sequence"/>
</dbReference>